<dbReference type="Proteomes" id="UP000029273">
    <property type="component" value="Unassembled WGS sequence"/>
</dbReference>
<dbReference type="InterPro" id="IPR012795">
    <property type="entry name" value="tRNA_Ile_lys_synt_N"/>
</dbReference>
<protein>
    <recommendedName>
        <fullName evidence="8">tRNA(Ile)-lysidine synthase</fullName>
        <ecNumber evidence="8">6.3.4.19</ecNumber>
    </recommendedName>
    <alternativeName>
        <fullName evidence="8">tRNA(Ile)-2-lysyl-cytidine synthase</fullName>
    </alternativeName>
    <alternativeName>
        <fullName evidence="8">tRNA(Ile)-lysidine synthetase</fullName>
    </alternativeName>
</protein>
<dbReference type="NCBIfam" id="TIGR02433">
    <property type="entry name" value="lysidine_TilS_C"/>
    <property type="match status" value="1"/>
</dbReference>
<dbReference type="InterPro" id="IPR012796">
    <property type="entry name" value="Lysidine-tRNA-synth_C"/>
</dbReference>
<dbReference type="SUPFAM" id="SSF52402">
    <property type="entry name" value="Adenine nucleotide alpha hydrolases-like"/>
    <property type="match status" value="1"/>
</dbReference>
<keyword evidence="11" id="KW-1185">Reference proteome</keyword>
<keyword evidence="2 8" id="KW-0963">Cytoplasm</keyword>
<keyword evidence="3 8" id="KW-0436">Ligase</keyword>
<keyword evidence="5 8" id="KW-0547">Nucleotide-binding</keyword>
<evidence type="ECO:0000313" key="11">
    <source>
        <dbReference type="Proteomes" id="UP000029273"/>
    </source>
</evidence>
<dbReference type="GO" id="GO:0005524">
    <property type="term" value="F:ATP binding"/>
    <property type="evidence" value="ECO:0007669"/>
    <property type="project" value="UniProtKB-UniRule"/>
</dbReference>
<evidence type="ECO:0000259" key="9">
    <source>
        <dbReference type="SMART" id="SM00977"/>
    </source>
</evidence>
<comment type="similarity">
    <text evidence="8">Belongs to the tRNA(Ile)-lysidine synthase family.</text>
</comment>
<dbReference type="EC" id="6.3.4.19" evidence="8"/>
<comment type="domain">
    <text evidence="8">The N-terminal region contains the highly conserved SGGXDS motif, predicted to be a P-loop motif involved in ATP binding.</text>
</comment>
<feature type="binding site" evidence="8">
    <location>
        <begin position="30"/>
        <end position="35"/>
    </location>
    <ligand>
        <name>ATP</name>
        <dbReference type="ChEBI" id="CHEBI:30616"/>
    </ligand>
</feature>
<proteinExistence type="inferred from homology"/>
<dbReference type="HAMAP" id="MF_01161">
    <property type="entry name" value="tRNA_Ile_lys_synt"/>
    <property type="match status" value="1"/>
</dbReference>
<dbReference type="SMART" id="SM00977">
    <property type="entry name" value="TilS_C"/>
    <property type="match status" value="1"/>
</dbReference>
<dbReference type="Gene3D" id="1.20.59.20">
    <property type="match status" value="1"/>
</dbReference>
<comment type="function">
    <text evidence="8">Ligates lysine onto the cytidine present at position 34 of the AUA codon-specific tRNA(Ile) that contains the anticodon CAU, in an ATP-dependent manner. Cytidine is converted to lysidine, thus changing the amino acid specificity of the tRNA from methionine to isoleucine.</text>
</comment>
<sequence>MPKVEIFDPAWLARQLDGLPVTGRWVVAYSGGGDSQALLHALVNGAAGTRAVRAVHVHHGLQPDADAWADRCSTHCAAWGVEFEVVRLNARARAGDSPEARARELRYRALRQGLARGDALLTAHHADDQAETLLLQLLRGAGPAGLAAMPAIVPFGTGWHVRPLLPLRRTALRAYLERFGLDWIEDPSNQEWKTPRNYLRHRVMPLIEAYWPAATVTLGRAAALQAETQGLLMHLGRRDLEAASHSLSGVLDVDALRALPDARLHNAVRVWLSDKGLPLPSRQRLSSLRRMLEARVDGRAQLYWPGAELRRYRDGLYAGAPLPRHDPTVVIDWDPSQPMDLPGVGMRLCAEDLRCDWRGLKSAGARFTIRFRSGGERCRPSPRGAARALKTLLQEAGVPPWLRDRIPLLYADQRLIEVVGHWVCHGGAGREANGIETP</sequence>
<dbReference type="PANTHER" id="PTHR43033">
    <property type="entry name" value="TRNA(ILE)-LYSIDINE SYNTHASE-RELATED"/>
    <property type="match status" value="1"/>
</dbReference>
<dbReference type="GO" id="GO:0032267">
    <property type="term" value="F:tRNA(Ile)-lysidine synthase activity"/>
    <property type="evidence" value="ECO:0007669"/>
    <property type="project" value="UniProtKB-EC"/>
</dbReference>
<accession>A0A1A6C7W4</accession>
<dbReference type="Pfam" id="PF01171">
    <property type="entry name" value="ATP_bind_3"/>
    <property type="match status" value="1"/>
</dbReference>
<evidence type="ECO:0000256" key="7">
    <source>
        <dbReference type="ARBA" id="ARBA00048539"/>
    </source>
</evidence>
<dbReference type="Gene3D" id="3.40.50.620">
    <property type="entry name" value="HUPs"/>
    <property type="match status" value="1"/>
</dbReference>
<gene>
    <name evidence="8" type="primary">tilS</name>
    <name evidence="10" type="ORF">Thpro_020373</name>
</gene>
<dbReference type="EMBL" id="JQSG02000001">
    <property type="protein sequence ID" value="OBS10657.1"/>
    <property type="molecule type" value="Genomic_DNA"/>
</dbReference>
<organism evidence="10 11">
    <name type="scientific">Acidihalobacter prosperus</name>
    <dbReference type="NCBI Taxonomy" id="160660"/>
    <lineage>
        <taxon>Bacteria</taxon>
        <taxon>Pseudomonadati</taxon>
        <taxon>Pseudomonadota</taxon>
        <taxon>Gammaproteobacteria</taxon>
        <taxon>Chromatiales</taxon>
        <taxon>Ectothiorhodospiraceae</taxon>
        <taxon>Acidihalobacter</taxon>
    </lineage>
</organism>
<keyword evidence="4 8" id="KW-0819">tRNA processing</keyword>
<dbReference type="SUPFAM" id="SSF82829">
    <property type="entry name" value="MesJ substrate recognition domain-like"/>
    <property type="match status" value="1"/>
</dbReference>
<evidence type="ECO:0000313" key="10">
    <source>
        <dbReference type="EMBL" id="OBS10657.1"/>
    </source>
</evidence>
<dbReference type="InterPro" id="IPR011063">
    <property type="entry name" value="TilS/TtcA_N"/>
</dbReference>
<dbReference type="InterPro" id="IPR014729">
    <property type="entry name" value="Rossmann-like_a/b/a_fold"/>
</dbReference>
<dbReference type="InterPro" id="IPR012094">
    <property type="entry name" value="tRNA_Ile_lys_synt"/>
</dbReference>
<dbReference type="OrthoDB" id="9807403at2"/>
<dbReference type="SUPFAM" id="SSF56037">
    <property type="entry name" value="PheT/TilS domain"/>
    <property type="match status" value="1"/>
</dbReference>
<comment type="catalytic activity">
    <reaction evidence="7 8">
        <text>cytidine(34) in tRNA(Ile2) + L-lysine + ATP = lysidine(34) in tRNA(Ile2) + AMP + diphosphate + H(+)</text>
        <dbReference type="Rhea" id="RHEA:43744"/>
        <dbReference type="Rhea" id="RHEA-COMP:10625"/>
        <dbReference type="Rhea" id="RHEA-COMP:10670"/>
        <dbReference type="ChEBI" id="CHEBI:15378"/>
        <dbReference type="ChEBI" id="CHEBI:30616"/>
        <dbReference type="ChEBI" id="CHEBI:32551"/>
        <dbReference type="ChEBI" id="CHEBI:33019"/>
        <dbReference type="ChEBI" id="CHEBI:82748"/>
        <dbReference type="ChEBI" id="CHEBI:83665"/>
        <dbReference type="ChEBI" id="CHEBI:456215"/>
        <dbReference type="EC" id="6.3.4.19"/>
    </reaction>
</comment>
<evidence type="ECO:0000256" key="3">
    <source>
        <dbReference type="ARBA" id="ARBA00022598"/>
    </source>
</evidence>
<dbReference type="InterPro" id="IPR015262">
    <property type="entry name" value="tRNA_Ile_lys_synt_subst-bd"/>
</dbReference>
<comment type="subcellular location">
    <subcellularLocation>
        <location evidence="1 8">Cytoplasm</location>
    </subcellularLocation>
</comment>
<evidence type="ECO:0000256" key="5">
    <source>
        <dbReference type="ARBA" id="ARBA00022741"/>
    </source>
</evidence>
<evidence type="ECO:0000256" key="4">
    <source>
        <dbReference type="ARBA" id="ARBA00022694"/>
    </source>
</evidence>
<dbReference type="CDD" id="cd01992">
    <property type="entry name" value="TilS_N"/>
    <property type="match status" value="1"/>
</dbReference>
<dbReference type="Pfam" id="PF09179">
    <property type="entry name" value="TilS"/>
    <property type="match status" value="1"/>
</dbReference>
<comment type="caution">
    <text evidence="10">The sequence shown here is derived from an EMBL/GenBank/DDBJ whole genome shotgun (WGS) entry which is preliminary data.</text>
</comment>
<dbReference type="AlphaFoldDB" id="A0A1A6C7W4"/>
<evidence type="ECO:0000256" key="8">
    <source>
        <dbReference type="HAMAP-Rule" id="MF_01161"/>
    </source>
</evidence>
<dbReference type="PANTHER" id="PTHR43033:SF1">
    <property type="entry name" value="TRNA(ILE)-LYSIDINE SYNTHASE-RELATED"/>
    <property type="match status" value="1"/>
</dbReference>
<name>A0A1A6C7W4_9GAMM</name>
<evidence type="ECO:0000256" key="2">
    <source>
        <dbReference type="ARBA" id="ARBA00022490"/>
    </source>
</evidence>
<keyword evidence="6 8" id="KW-0067">ATP-binding</keyword>
<feature type="domain" description="Lysidine-tRNA(Ile) synthetase C-terminal" evidence="9">
    <location>
        <begin position="367"/>
        <end position="437"/>
    </location>
</feature>
<dbReference type="NCBIfam" id="TIGR02432">
    <property type="entry name" value="lysidine_TilS_N"/>
    <property type="match status" value="1"/>
</dbReference>
<dbReference type="Pfam" id="PF11734">
    <property type="entry name" value="TilS_C"/>
    <property type="match status" value="1"/>
</dbReference>
<dbReference type="GO" id="GO:0005737">
    <property type="term" value="C:cytoplasm"/>
    <property type="evidence" value="ECO:0007669"/>
    <property type="project" value="UniProtKB-SubCell"/>
</dbReference>
<evidence type="ECO:0000256" key="6">
    <source>
        <dbReference type="ARBA" id="ARBA00022840"/>
    </source>
</evidence>
<reference evidence="10 11" key="1">
    <citation type="journal article" date="2014" name="Genome Announc.">
        <title>Draft Genome Sequence of the Iron-Oxidizing, Acidophilic, and Halotolerant 'Thiobacillus prosperus' Type Strain DSM 5130.</title>
        <authorList>
            <person name="Ossandon F.J."/>
            <person name="Cardenas J.P."/>
            <person name="Corbett M."/>
            <person name="Quatrini R."/>
            <person name="Holmes D.S."/>
            <person name="Watkin E."/>
        </authorList>
    </citation>
    <scope>NUCLEOTIDE SEQUENCE [LARGE SCALE GENOMIC DNA]</scope>
    <source>
        <strain evidence="10 11">DSM 5130</strain>
    </source>
</reference>
<dbReference type="RefSeq" id="WP_065089126.1">
    <property type="nucleotide sequence ID" value="NZ_JQSG02000001.1"/>
</dbReference>
<dbReference type="GO" id="GO:0006400">
    <property type="term" value="P:tRNA modification"/>
    <property type="evidence" value="ECO:0007669"/>
    <property type="project" value="UniProtKB-UniRule"/>
</dbReference>
<evidence type="ECO:0000256" key="1">
    <source>
        <dbReference type="ARBA" id="ARBA00004496"/>
    </source>
</evidence>